<dbReference type="RefSeq" id="WP_239007835.1">
    <property type="nucleotide sequence ID" value="NZ_CABVLY010000010.1"/>
</dbReference>
<comment type="similarity">
    <text evidence="5">Belongs to the ABC-2 integral membrane protein family.</text>
</comment>
<dbReference type="EMBL" id="CABVLY010000010">
    <property type="protein sequence ID" value="VVU50299.1"/>
    <property type="molecule type" value="Genomic_DNA"/>
</dbReference>
<evidence type="ECO:0000313" key="9">
    <source>
        <dbReference type="Proteomes" id="UP000494201"/>
    </source>
</evidence>
<dbReference type="InterPro" id="IPR047817">
    <property type="entry name" value="ABC2_TM_bact-type"/>
</dbReference>
<sequence length="284" mass="31191">MNQQPPRELRSLGGAQPPRSRQTPEPGAVGRVAGSGFRTLFYKELLRFWKVSFQTVCAPIVTALLYLTIFGHALSGRVEVYPGVEYVSFLVPGLVMMSVLQNAFANSSSSLIQSKITGNLVFVLLPPLSYKDIFGAYVLASVVRGLAVGTGVFVVTIWFIPMHFAAPLFIIAFALLGSAILGTLGLIAGIWAEKFDQLAAFQNFLIMPLTFLSGVFYSTHSLPPVWREISRLNPFFYMIDGFRYGFFGASDINPLASLAIVTGFFVLLAIFAMRLLATGYKLRH</sequence>
<dbReference type="AlphaFoldDB" id="A0A6P2GAL5"/>
<reference evidence="8 9" key="1">
    <citation type="submission" date="2019-09" db="EMBL/GenBank/DDBJ databases">
        <authorList>
            <person name="Depoorter E."/>
        </authorList>
    </citation>
    <scope>NUCLEOTIDE SEQUENCE [LARGE SCALE GENOMIC DNA]</scope>
    <source>
        <strain evidence="8">LMG 20980</strain>
    </source>
</reference>
<evidence type="ECO:0000259" key="7">
    <source>
        <dbReference type="PROSITE" id="PS51012"/>
    </source>
</evidence>
<dbReference type="GO" id="GO:0140359">
    <property type="term" value="F:ABC-type transporter activity"/>
    <property type="evidence" value="ECO:0007669"/>
    <property type="project" value="InterPro"/>
</dbReference>
<feature type="domain" description="ABC transmembrane type-2" evidence="7">
    <location>
        <begin position="50"/>
        <end position="279"/>
    </location>
</feature>
<feature type="region of interest" description="Disordered" evidence="6">
    <location>
        <begin position="1"/>
        <end position="30"/>
    </location>
</feature>
<dbReference type="InterPro" id="IPR013525">
    <property type="entry name" value="ABC2_TM"/>
</dbReference>
<keyword evidence="5" id="KW-0813">Transport</keyword>
<feature type="transmembrane region" description="Helical" evidence="5">
    <location>
        <begin position="134"/>
        <end position="160"/>
    </location>
</feature>
<evidence type="ECO:0000313" key="8">
    <source>
        <dbReference type="EMBL" id="VVU50299.1"/>
    </source>
</evidence>
<evidence type="ECO:0000256" key="6">
    <source>
        <dbReference type="SAM" id="MobiDB-lite"/>
    </source>
</evidence>
<evidence type="ECO:0000256" key="2">
    <source>
        <dbReference type="ARBA" id="ARBA00022692"/>
    </source>
</evidence>
<dbReference type="PANTHER" id="PTHR43332">
    <property type="entry name" value="INNER MEMBRANE TRANSPORT PERMEASE YADH-RELATED"/>
    <property type="match status" value="1"/>
</dbReference>
<feature type="transmembrane region" description="Helical" evidence="5">
    <location>
        <begin position="51"/>
        <end position="74"/>
    </location>
</feature>
<dbReference type="PANTHER" id="PTHR43332:SF1">
    <property type="entry name" value="TRANSPORT PERMEASE PROTEIN"/>
    <property type="match status" value="1"/>
</dbReference>
<name>A0A6P2GAL5_9BURK</name>
<keyword evidence="5" id="KW-1003">Cell membrane</keyword>
<evidence type="ECO:0000256" key="4">
    <source>
        <dbReference type="ARBA" id="ARBA00023136"/>
    </source>
</evidence>
<dbReference type="GO" id="GO:0043190">
    <property type="term" value="C:ATP-binding cassette (ABC) transporter complex"/>
    <property type="evidence" value="ECO:0007669"/>
    <property type="project" value="InterPro"/>
</dbReference>
<evidence type="ECO:0000256" key="5">
    <source>
        <dbReference type="RuleBase" id="RU361157"/>
    </source>
</evidence>
<protein>
    <recommendedName>
        <fullName evidence="5">Transport permease protein</fullName>
    </recommendedName>
</protein>
<organism evidence="8 9">
    <name type="scientific">Burkholderia anthina</name>
    <dbReference type="NCBI Taxonomy" id="179879"/>
    <lineage>
        <taxon>Bacteria</taxon>
        <taxon>Pseudomonadati</taxon>
        <taxon>Pseudomonadota</taxon>
        <taxon>Betaproteobacteria</taxon>
        <taxon>Burkholderiales</taxon>
        <taxon>Burkholderiaceae</taxon>
        <taxon>Burkholderia</taxon>
        <taxon>Burkholderia cepacia complex</taxon>
    </lineage>
</organism>
<dbReference type="PIRSF" id="PIRSF006648">
    <property type="entry name" value="DrrB"/>
    <property type="match status" value="1"/>
</dbReference>
<dbReference type="GeneID" id="56501057"/>
<feature type="transmembrane region" description="Helical" evidence="5">
    <location>
        <begin position="166"/>
        <end position="191"/>
    </location>
</feature>
<feature type="transmembrane region" description="Helical" evidence="5">
    <location>
        <begin position="86"/>
        <end position="105"/>
    </location>
</feature>
<evidence type="ECO:0000256" key="3">
    <source>
        <dbReference type="ARBA" id="ARBA00022989"/>
    </source>
</evidence>
<feature type="transmembrane region" description="Helical" evidence="5">
    <location>
        <begin position="255"/>
        <end position="277"/>
    </location>
</feature>
<dbReference type="PROSITE" id="PS51012">
    <property type="entry name" value="ABC_TM2"/>
    <property type="match status" value="1"/>
</dbReference>
<gene>
    <name evidence="8" type="ORF">BAN20980_03014</name>
</gene>
<dbReference type="InterPro" id="IPR052522">
    <property type="entry name" value="ABC-2_transport_permease"/>
</dbReference>
<comment type="subcellular location">
    <subcellularLocation>
        <location evidence="5">Cell inner membrane</location>
        <topology evidence="5">Multi-pass membrane protein</topology>
    </subcellularLocation>
    <subcellularLocation>
        <location evidence="1">Membrane</location>
        <topology evidence="1">Multi-pass membrane protein</topology>
    </subcellularLocation>
</comment>
<proteinExistence type="inferred from homology"/>
<dbReference type="Proteomes" id="UP000494201">
    <property type="component" value="Unassembled WGS sequence"/>
</dbReference>
<keyword evidence="3 5" id="KW-1133">Transmembrane helix</keyword>
<keyword evidence="4 5" id="KW-0472">Membrane</keyword>
<dbReference type="InterPro" id="IPR000412">
    <property type="entry name" value="ABC_2_transport"/>
</dbReference>
<keyword evidence="2 5" id="KW-0812">Transmembrane</keyword>
<feature type="transmembrane region" description="Helical" evidence="5">
    <location>
        <begin position="198"/>
        <end position="217"/>
    </location>
</feature>
<dbReference type="Pfam" id="PF01061">
    <property type="entry name" value="ABC2_membrane"/>
    <property type="match status" value="1"/>
</dbReference>
<evidence type="ECO:0000256" key="1">
    <source>
        <dbReference type="ARBA" id="ARBA00004141"/>
    </source>
</evidence>
<accession>A0A6P2GAL5</accession>
<dbReference type="PRINTS" id="PR00164">
    <property type="entry name" value="ABC2TRNSPORT"/>
</dbReference>